<sequence length="137" mass="15101">MTTVGLLGDGGEWSGRGVEWEGRREKWVGEKERQVGEKERQTLSSTPLATTTTTSGCLLSSPPPLMRHSHHHITASLDASSSYRHRDITIYSGASISSTHLSGTLVTSTHLLTNAEAMRYSCNNAVSDDDLWILRRF</sequence>
<feature type="region of interest" description="Disordered" evidence="1">
    <location>
        <begin position="28"/>
        <end position="63"/>
    </location>
</feature>
<name>A0AAE1BNC2_PETCI</name>
<feature type="compositionally biased region" description="Basic and acidic residues" evidence="1">
    <location>
        <begin position="28"/>
        <end position="41"/>
    </location>
</feature>
<evidence type="ECO:0000313" key="3">
    <source>
        <dbReference type="Proteomes" id="UP001286313"/>
    </source>
</evidence>
<dbReference type="Proteomes" id="UP001286313">
    <property type="component" value="Unassembled WGS sequence"/>
</dbReference>
<evidence type="ECO:0000256" key="1">
    <source>
        <dbReference type="SAM" id="MobiDB-lite"/>
    </source>
</evidence>
<dbReference type="AlphaFoldDB" id="A0AAE1BNC2"/>
<comment type="caution">
    <text evidence="2">The sequence shown here is derived from an EMBL/GenBank/DDBJ whole genome shotgun (WGS) entry which is preliminary data.</text>
</comment>
<accession>A0AAE1BNC2</accession>
<protein>
    <submittedName>
        <fullName evidence="2">Uncharacterized protein</fullName>
    </submittedName>
</protein>
<organism evidence="2 3">
    <name type="scientific">Petrolisthes cinctipes</name>
    <name type="common">Flat porcelain crab</name>
    <dbReference type="NCBI Taxonomy" id="88211"/>
    <lineage>
        <taxon>Eukaryota</taxon>
        <taxon>Metazoa</taxon>
        <taxon>Ecdysozoa</taxon>
        <taxon>Arthropoda</taxon>
        <taxon>Crustacea</taxon>
        <taxon>Multicrustacea</taxon>
        <taxon>Malacostraca</taxon>
        <taxon>Eumalacostraca</taxon>
        <taxon>Eucarida</taxon>
        <taxon>Decapoda</taxon>
        <taxon>Pleocyemata</taxon>
        <taxon>Anomura</taxon>
        <taxon>Galatheoidea</taxon>
        <taxon>Porcellanidae</taxon>
        <taxon>Petrolisthes</taxon>
    </lineage>
</organism>
<reference evidence="2" key="1">
    <citation type="submission" date="2023-10" db="EMBL/GenBank/DDBJ databases">
        <title>Genome assemblies of two species of porcelain crab, Petrolisthes cinctipes and Petrolisthes manimaculis (Anomura: Porcellanidae).</title>
        <authorList>
            <person name="Angst P."/>
        </authorList>
    </citation>
    <scope>NUCLEOTIDE SEQUENCE</scope>
    <source>
        <strain evidence="2">PB745_01</strain>
        <tissue evidence="2">Gill</tissue>
    </source>
</reference>
<dbReference type="EMBL" id="JAWQEG010007614">
    <property type="protein sequence ID" value="KAK3852025.1"/>
    <property type="molecule type" value="Genomic_DNA"/>
</dbReference>
<keyword evidence="3" id="KW-1185">Reference proteome</keyword>
<gene>
    <name evidence="2" type="ORF">Pcinc_041364</name>
</gene>
<feature type="compositionally biased region" description="Low complexity" evidence="1">
    <location>
        <begin position="42"/>
        <end position="60"/>
    </location>
</feature>
<evidence type="ECO:0000313" key="2">
    <source>
        <dbReference type="EMBL" id="KAK3852025.1"/>
    </source>
</evidence>
<proteinExistence type="predicted"/>